<dbReference type="Proteomes" id="UP000318801">
    <property type="component" value="Unassembled WGS sequence"/>
</dbReference>
<sequence>MKAMPRDQYDSLNDDLCCVRDLMKTLELASGMISGLEISALSRVAGIAIERLDRALDRLEAFEPVPNVVRKEMA</sequence>
<reference evidence="1 2" key="1">
    <citation type="submission" date="2019-06" db="EMBL/GenBank/DDBJ databases">
        <authorList>
            <person name="Li M."/>
        </authorList>
    </citation>
    <scope>NUCLEOTIDE SEQUENCE [LARGE SCALE GENOMIC DNA]</scope>
    <source>
        <strain evidence="1 2">BGMRC2036</strain>
    </source>
</reference>
<proteinExistence type="predicted"/>
<dbReference type="EMBL" id="VHLG01000006">
    <property type="protein sequence ID" value="TPW30316.1"/>
    <property type="molecule type" value="Genomic_DNA"/>
</dbReference>
<organism evidence="1 2">
    <name type="scientific">Martelella alba</name>
    <dbReference type="NCBI Taxonomy" id="2590451"/>
    <lineage>
        <taxon>Bacteria</taxon>
        <taxon>Pseudomonadati</taxon>
        <taxon>Pseudomonadota</taxon>
        <taxon>Alphaproteobacteria</taxon>
        <taxon>Hyphomicrobiales</taxon>
        <taxon>Aurantimonadaceae</taxon>
        <taxon>Martelella</taxon>
    </lineage>
</organism>
<comment type="caution">
    <text evidence="1">The sequence shown here is derived from an EMBL/GenBank/DDBJ whole genome shotgun (WGS) entry which is preliminary data.</text>
</comment>
<dbReference type="RefSeq" id="WP_141149180.1">
    <property type="nucleotide sequence ID" value="NZ_VHLG01000006.1"/>
</dbReference>
<keyword evidence="2" id="KW-1185">Reference proteome</keyword>
<gene>
    <name evidence="1" type="ORF">FJU08_11595</name>
</gene>
<dbReference type="AlphaFoldDB" id="A0A506UAD6"/>
<evidence type="ECO:0000313" key="1">
    <source>
        <dbReference type="EMBL" id="TPW30316.1"/>
    </source>
</evidence>
<dbReference type="OrthoDB" id="7916956at2"/>
<protein>
    <submittedName>
        <fullName evidence="1">Uncharacterized protein</fullName>
    </submittedName>
</protein>
<accession>A0A506UAD6</accession>
<evidence type="ECO:0000313" key="2">
    <source>
        <dbReference type="Proteomes" id="UP000318801"/>
    </source>
</evidence>
<name>A0A506UAD6_9HYPH</name>